<gene>
    <name evidence="1" type="ORF">Rhe02_98860</name>
</gene>
<dbReference type="AlphaFoldDB" id="A0A8J3QIP2"/>
<comment type="caution">
    <text evidence="1">The sequence shown here is derived from an EMBL/GenBank/DDBJ whole genome shotgun (WGS) entry which is preliminary data.</text>
</comment>
<organism evidence="1 2">
    <name type="scientific">Rhizocola hellebori</name>
    <dbReference type="NCBI Taxonomy" id="1392758"/>
    <lineage>
        <taxon>Bacteria</taxon>
        <taxon>Bacillati</taxon>
        <taxon>Actinomycetota</taxon>
        <taxon>Actinomycetes</taxon>
        <taxon>Micromonosporales</taxon>
        <taxon>Micromonosporaceae</taxon>
        <taxon>Rhizocola</taxon>
    </lineage>
</organism>
<dbReference type="EMBL" id="BONY01000185">
    <property type="protein sequence ID" value="GIH11819.1"/>
    <property type="molecule type" value="Genomic_DNA"/>
</dbReference>
<dbReference type="Proteomes" id="UP000612899">
    <property type="component" value="Unassembled WGS sequence"/>
</dbReference>
<protein>
    <submittedName>
        <fullName evidence="1">Uncharacterized protein</fullName>
    </submittedName>
</protein>
<sequence length="186" mass="20173">MLVCAAVPGVLFARWFVGGTLAAGQGAASPSLAVLDYFQDTPVGGPLAGDEIEVNLFCDRNQDALHRQVLDLVKAAKRVEVPGKIAFDRAEEHPSAGVEAIDDDRATYTTKASWNYANINPARRPGEWMWWQSAYQDWTFHLVNDNGWRVCKVDPPDPCAPDAQLACDRPAPAVVTPSVTAKGGRP</sequence>
<reference evidence="1" key="1">
    <citation type="submission" date="2021-01" db="EMBL/GenBank/DDBJ databases">
        <title>Whole genome shotgun sequence of Rhizocola hellebori NBRC 109834.</title>
        <authorList>
            <person name="Komaki H."/>
            <person name="Tamura T."/>
        </authorList>
    </citation>
    <scope>NUCLEOTIDE SEQUENCE</scope>
    <source>
        <strain evidence="1">NBRC 109834</strain>
    </source>
</reference>
<accession>A0A8J3QIP2</accession>
<name>A0A8J3QIP2_9ACTN</name>
<evidence type="ECO:0000313" key="1">
    <source>
        <dbReference type="EMBL" id="GIH11819.1"/>
    </source>
</evidence>
<evidence type="ECO:0000313" key="2">
    <source>
        <dbReference type="Proteomes" id="UP000612899"/>
    </source>
</evidence>
<keyword evidence="2" id="KW-1185">Reference proteome</keyword>
<proteinExistence type="predicted"/>